<dbReference type="Proteomes" id="UP000054567">
    <property type="component" value="Unassembled WGS sequence"/>
</dbReference>
<dbReference type="InterPro" id="IPR000210">
    <property type="entry name" value="BTB/POZ_dom"/>
</dbReference>
<protein>
    <recommendedName>
        <fullName evidence="1">BTB domain-containing protein</fullName>
    </recommendedName>
</protein>
<organism evidence="2 3">
    <name type="scientific">Coccidioides posadasii RMSCC 3488</name>
    <dbReference type="NCBI Taxonomy" id="454284"/>
    <lineage>
        <taxon>Eukaryota</taxon>
        <taxon>Fungi</taxon>
        <taxon>Dikarya</taxon>
        <taxon>Ascomycota</taxon>
        <taxon>Pezizomycotina</taxon>
        <taxon>Eurotiomycetes</taxon>
        <taxon>Eurotiomycetidae</taxon>
        <taxon>Onygenales</taxon>
        <taxon>Onygenaceae</taxon>
        <taxon>Coccidioides</taxon>
    </lineage>
</organism>
<dbReference type="PROSITE" id="PS50097">
    <property type="entry name" value="BTB"/>
    <property type="match status" value="1"/>
</dbReference>
<accession>A0A0J6FHE1</accession>
<sequence>MPDTPSQVSSADVGESEQITLQVGDRQFYTTIESLVERSRYFATLFSGKWPVSKEEDGSIFVDADGSVFEYVLQYLRRGVFPLAFCQRKGHNYSLYMRLLEEARYFQCPLLISWLEDKCYYKCVRWRVLTRIQDTVEPNIQGQTSVGDWQIVPQLKRKEKVYICPRWIDVHRGNPQKCGRQYRNAKGEGGPEYDTENVTSEWLVARARFHPGWMTDSGAPFLAHWQTRRSRKSL</sequence>
<evidence type="ECO:0000259" key="1">
    <source>
        <dbReference type="PROSITE" id="PS50097"/>
    </source>
</evidence>
<gene>
    <name evidence="2" type="ORF">CPAG_06027</name>
</gene>
<evidence type="ECO:0000313" key="2">
    <source>
        <dbReference type="EMBL" id="KMM69713.1"/>
    </source>
</evidence>
<feature type="domain" description="BTB" evidence="1">
    <location>
        <begin position="17"/>
        <end position="85"/>
    </location>
</feature>
<dbReference type="AlphaFoldDB" id="A0A0J6FHE1"/>
<reference evidence="2 3" key="1">
    <citation type="submission" date="2007-06" db="EMBL/GenBank/DDBJ databases">
        <title>The Genome Sequence of Coccidioides posadasii RMSCC_3488.</title>
        <authorList>
            <consortium name="Coccidioides Genome Resources Consortium"/>
            <consortium name="The Broad Institute Genome Sequencing Platform"/>
            <person name="Henn M.R."/>
            <person name="Sykes S."/>
            <person name="Young S."/>
            <person name="Jaffe D."/>
            <person name="Berlin A."/>
            <person name="Alvarez P."/>
            <person name="Butler J."/>
            <person name="Gnerre S."/>
            <person name="Grabherr M."/>
            <person name="Mauceli E."/>
            <person name="Brockman W."/>
            <person name="Kodira C."/>
            <person name="Alvarado L."/>
            <person name="Zeng Q."/>
            <person name="Crawford M."/>
            <person name="Antoine C."/>
            <person name="Devon K."/>
            <person name="Galgiani J."/>
            <person name="Orsborn K."/>
            <person name="Lewis M.L."/>
            <person name="Nusbaum C."/>
            <person name="Galagan J."/>
            <person name="Birren B."/>
        </authorList>
    </citation>
    <scope>NUCLEOTIDE SEQUENCE [LARGE SCALE GENOMIC DNA]</scope>
    <source>
        <strain evidence="2 3">RMSCC 3488</strain>
    </source>
</reference>
<dbReference type="PANTHER" id="PTHR11145:SF8">
    <property type="entry name" value="RE57120P"/>
    <property type="match status" value="1"/>
</dbReference>
<reference evidence="3" key="3">
    <citation type="journal article" date="2010" name="Genome Res.">
        <title>Population genomic sequencing of Coccidioides fungi reveals recent hybridization and transposon control.</title>
        <authorList>
            <person name="Neafsey D.E."/>
            <person name="Barker B.M."/>
            <person name="Sharpton T.J."/>
            <person name="Stajich J.E."/>
            <person name="Park D.J."/>
            <person name="Whiston E."/>
            <person name="Hung C.-Y."/>
            <person name="McMahan C."/>
            <person name="White J."/>
            <person name="Sykes S."/>
            <person name="Heiman D."/>
            <person name="Young S."/>
            <person name="Zeng Q."/>
            <person name="Abouelleil A."/>
            <person name="Aftuck L."/>
            <person name="Bessette D."/>
            <person name="Brown A."/>
            <person name="FitzGerald M."/>
            <person name="Lui A."/>
            <person name="Macdonald J.P."/>
            <person name="Priest M."/>
            <person name="Orbach M.J."/>
            <person name="Galgiani J.N."/>
            <person name="Kirkland T.N."/>
            <person name="Cole G.T."/>
            <person name="Birren B.W."/>
            <person name="Henn M.R."/>
            <person name="Taylor J.W."/>
            <person name="Rounsley S.D."/>
        </authorList>
    </citation>
    <scope>NUCLEOTIDE SEQUENCE [LARGE SCALE GENOMIC DNA]</scope>
    <source>
        <strain evidence="3">RMSCC 3488</strain>
    </source>
</reference>
<dbReference type="InterPro" id="IPR011333">
    <property type="entry name" value="SKP1/BTB/POZ_sf"/>
</dbReference>
<dbReference type="InterPro" id="IPR045068">
    <property type="entry name" value="BACURD1-3"/>
</dbReference>
<proteinExistence type="predicted"/>
<dbReference type="OrthoDB" id="2414723at2759"/>
<dbReference type="PANTHER" id="PTHR11145">
    <property type="entry name" value="BTB/POZ DOMAIN-CONTAINING ADAPTER FOR CUL3-MEDIATED RHOA DEGRADATION PROTEIN FAMILY MEMBER"/>
    <property type="match status" value="1"/>
</dbReference>
<dbReference type="EMBL" id="DS268111">
    <property type="protein sequence ID" value="KMM69713.1"/>
    <property type="molecule type" value="Genomic_DNA"/>
</dbReference>
<dbReference type="VEuPathDB" id="FungiDB:CPAG_06027"/>
<name>A0A0J6FHE1_COCPO</name>
<dbReference type="SUPFAM" id="SSF54695">
    <property type="entry name" value="POZ domain"/>
    <property type="match status" value="1"/>
</dbReference>
<dbReference type="Gene3D" id="3.30.710.10">
    <property type="entry name" value="Potassium Channel Kv1.1, Chain A"/>
    <property type="match status" value="1"/>
</dbReference>
<dbReference type="SMART" id="SM00225">
    <property type="entry name" value="BTB"/>
    <property type="match status" value="1"/>
</dbReference>
<dbReference type="Pfam" id="PF02214">
    <property type="entry name" value="BTB_2"/>
    <property type="match status" value="1"/>
</dbReference>
<dbReference type="InterPro" id="IPR003131">
    <property type="entry name" value="T1-type_BTB"/>
</dbReference>
<dbReference type="GO" id="GO:0051260">
    <property type="term" value="P:protein homooligomerization"/>
    <property type="evidence" value="ECO:0007669"/>
    <property type="project" value="InterPro"/>
</dbReference>
<evidence type="ECO:0000313" key="3">
    <source>
        <dbReference type="Proteomes" id="UP000054567"/>
    </source>
</evidence>
<reference evidence="3" key="2">
    <citation type="journal article" date="2009" name="Genome Res.">
        <title>Comparative genomic analyses of the human fungal pathogens Coccidioides and their relatives.</title>
        <authorList>
            <person name="Sharpton T.J."/>
            <person name="Stajich J.E."/>
            <person name="Rounsley S.D."/>
            <person name="Gardner M.J."/>
            <person name="Wortman J.R."/>
            <person name="Jordar V.S."/>
            <person name="Maiti R."/>
            <person name="Kodira C.D."/>
            <person name="Neafsey D.E."/>
            <person name="Zeng Q."/>
            <person name="Hung C.-Y."/>
            <person name="McMahan C."/>
            <person name="Muszewska A."/>
            <person name="Grynberg M."/>
            <person name="Mandel M.A."/>
            <person name="Kellner E.M."/>
            <person name="Barker B.M."/>
            <person name="Galgiani J.N."/>
            <person name="Orbach M.J."/>
            <person name="Kirkland T.N."/>
            <person name="Cole G.T."/>
            <person name="Henn M.R."/>
            <person name="Birren B.W."/>
            <person name="Taylor J.W."/>
        </authorList>
    </citation>
    <scope>NUCLEOTIDE SEQUENCE [LARGE SCALE GENOMIC DNA]</scope>
    <source>
        <strain evidence="3">RMSCC 3488</strain>
    </source>
</reference>